<organism evidence="1">
    <name type="scientific">bioreactor metagenome</name>
    <dbReference type="NCBI Taxonomy" id="1076179"/>
    <lineage>
        <taxon>unclassified sequences</taxon>
        <taxon>metagenomes</taxon>
        <taxon>ecological metagenomes</taxon>
    </lineage>
</organism>
<comment type="caution">
    <text evidence="1">The sequence shown here is derived from an EMBL/GenBank/DDBJ whole genome shotgun (WGS) entry which is preliminary data.</text>
</comment>
<sequence>MPKSTFYYQFGDKLGLYLAVMDMIQQSKMDFFRHRLHQVKADDEIFATIRSLARETMDFMFLDERMYRFSNLILRTNPQNAALFAKYFPYDINNVFGPLLQSASAAGLIKSQYPAAFIANIMSVILANIDRLVTKKTKEEAYESLTLVFDILENGIRAPQG</sequence>
<name>A0A645A9K3_9ZZZZ</name>
<proteinExistence type="predicted"/>
<protein>
    <submittedName>
        <fullName evidence="1">Uncharacterized protein</fullName>
    </submittedName>
</protein>
<reference evidence="1" key="1">
    <citation type="submission" date="2019-08" db="EMBL/GenBank/DDBJ databases">
        <authorList>
            <person name="Kucharzyk K."/>
            <person name="Murdoch R.W."/>
            <person name="Higgins S."/>
            <person name="Loffler F."/>
        </authorList>
    </citation>
    <scope>NUCLEOTIDE SEQUENCE</scope>
</reference>
<dbReference type="AlphaFoldDB" id="A0A645A9K3"/>
<evidence type="ECO:0000313" key="1">
    <source>
        <dbReference type="EMBL" id="MPM49737.1"/>
    </source>
</evidence>
<dbReference type="EMBL" id="VSSQ01012653">
    <property type="protein sequence ID" value="MPM49737.1"/>
    <property type="molecule type" value="Genomic_DNA"/>
</dbReference>
<dbReference type="Gene3D" id="1.10.357.10">
    <property type="entry name" value="Tetracycline Repressor, domain 2"/>
    <property type="match status" value="1"/>
</dbReference>
<accession>A0A645A9K3</accession>
<gene>
    <name evidence="1" type="ORF">SDC9_96468</name>
</gene>